<dbReference type="PANTHER" id="PTHR47611:SF3">
    <property type="entry name" value="HAT C-TERMINAL DIMERISATION DOMAIN-CONTAINING PROTEIN"/>
    <property type="match status" value="1"/>
</dbReference>
<dbReference type="Pfam" id="PF05699">
    <property type="entry name" value="Dimer_Tnp_hAT"/>
    <property type="match status" value="1"/>
</dbReference>
<reference evidence="2" key="1">
    <citation type="submission" date="2013-04" db="EMBL/GenBank/DDBJ databases">
        <authorList>
            <person name="Qu J."/>
            <person name="Murali S.C."/>
            <person name="Bandaranaike D."/>
            <person name="Bellair M."/>
            <person name="Blankenburg K."/>
            <person name="Chao H."/>
            <person name="Dinh H."/>
            <person name="Doddapaneni H."/>
            <person name="Downs B."/>
            <person name="Dugan-Rocha S."/>
            <person name="Elkadiri S."/>
            <person name="Gnanaolivu R.D."/>
            <person name="Hernandez B."/>
            <person name="Javaid M."/>
            <person name="Jayaseelan J.C."/>
            <person name="Lee S."/>
            <person name="Li M."/>
            <person name="Ming W."/>
            <person name="Munidasa M."/>
            <person name="Muniz J."/>
            <person name="Nguyen L."/>
            <person name="Ongeri F."/>
            <person name="Osuji N."/>
            <person name="Pu L.-L."/>
            <person name="Puazo M."/>
            <person name="Qu C."/>
            <person name="Quiroz J."/>
            <person name="Raj R."/>
            <person name="Weissenberger G."/>
            <person name="Xin Y."/>
            <person name="Zou X."/>
            <person name="Han Y."/>
            <person name="Richards S."/>
            <person name="Worley K."/>
            <person name="Muzny D."/>
            <person name="Gibbs R."/>
        </authorList>
    </citation>
    <scope>NUCLEOTIDE SEQUENCE</scope>
    <source>
        <strain evidence="2">Sampled in the wild</strain>
    </source>
</reference>
<protein>
    <recommendedName>
        <fullName evidence="1">HAT C-terminal dimerisation domain-containing protein</fullName>
    </recommendedName>
</protein>
<comment type="caution">
    <text evidence="2">The sequence shown here is derived from an EMBL/GenBank/DDBJ whole genome shotgun (WGS) entry which is preliminary data.</text>
</comment>
<dbReference type="Proteomes" id="UP000792457">
    <property type="component" value="Unassembled WGS sequence"/>
</dbReference>
<dbReference type="AlphaFoldDB" id="A0A8K0JYK9"/>
<gene>
    <name evidence="2" type="ORF">J437_LFUL003197</name>
</gene>
<dbReference type="InterPro" id="IPR012337">
    <property type="entry name" value="RNaseH-like_sf"/>
</dbReference>
<proteinExistence type="predicted"/>
<evidence type="ECO:0000313" key="2">
    <source>
        <dbReference type="EMBL" id="KAG8224474.1"/>
    </source>
</evidence>
<dbReference type="OrthoDB" id="3062869at2759"/>
<name>A0A8K0JYK9_LADFU</name>
<evidence type="ECO:0000313" key="3">
    <source>
        <dbReference type="Proteomes" id="UP000792457"/>
    </source>
</evidence>
<keyword evidence="3" id="KW-1185">Reference proteome</keyword>
<dbReference type="InterPro" id="IPR008906">
    <property type="entry name" value="HATC_C_dom"/>
</dbReference>
<reference evidence="2" key="2">
    <citation type="submission" date="2017-10" db="EMBL/GenBank/DDBJ databases">
        <title>Ladona fulva Genome sequencing and assembly.</title>
        <authorList>
            <person name="Murali S."/>
            <person name="Richards S."/>
            <person name="Bandaranaike D."/>
            <person name="Bellair M."/>
            <person name="Blankenburg K."/>
            <person name="Chao H."/>
            <person name="Dinh H."/>
            <person name="Doddapaneni H."/>
            <person name="Dugan-Rocha S."/>
            <person name="Elkadiri S."/>
            <person name="Gnanaolivu R."/>
            <person name="Hernandez B."/>
            <person name="Skinner E."/>
            <person name="Javaid M."/>
            <person name="Lee S."/>
            <person name="Li M."/>
            <person name="Ming W."/>
            <person name="Munidasa M."/>
            <person name="Muniz J."/>
            <person name="Nguyen L."/>
            <person name="Hughes D."/>
            <person name="Osuji N."/>
            <person name="Pu L.-L."/>
            <person name="Puazo M."/>
            <person name="Qu C."/>
            <person name="Quiroz J."/>
            <person name="Raj R."/>
            <person name="Weissenberger G."/>
            <person name="Xin Y."/>
            <person name="Zou X."/>
            <person name="Han Y."/>
            <person name="Worley K."/>
            <person name="Muzny D."/>
            <person name="Gibbs R."/>
        </authorList>
    </citation>
    <scope>NUCLEOTIDE SEQUENCE</scope>
    <source>
        <strain evidence="2">Sampled in the wild</strain>
    </source>
</reference>
<evidence type="ECO:0000259" key="1">
    <source>
        <dbReference type="Pfam" id="PF05699"/>
    </source>
</evidence>
<organism evidence="2 3">
    <name type="scientific">Ladona fulva</name>
    <name type="common">Scarce chaser dragonfly</name>
    <name type="synonym">Libellula fulva</name>
    <dbReference type="NCBI Taxonomy" id="123851"/>
    <lineage>
        <taxon>Eukaryota</taxon>
        <taxon>Metazoa</taxon>
        <taxon>Ecdysozoa</taxon>
        <taxon>Arthropoda</taxon>
        <taxon>Hexapoda</taxon>
        <taxon>Insecta</taxon>
        <taxon>Pterygota</taxon>
        <taxon>Palaeoptera</taxon>
        <taxon>Odonata</taxon>
        <taxon>Epiprocta</taxon>
        <taxon>Anisoptera</taxon>
        <taxon>Libelluloidea</taxon>
        <taxon>Libellulidae</taxon>
        <taxon>Ladona</taxon>
    </lineage>
</organism>
<sequence length="263" mass="29734">MSKIWEKFDSFVAGVQQNREVRSGGSVQVNKYVDEPILRRNSGPLKWWGARKTFYHELCDLARRALCIVASSVPSERIFSKAGQIVTDRRNKLAGKKSVSNIIFEFIHVTNREKNGNEKKNFVVTLRWRKSVLRNSKIARSSQGNTEEAVKEKIQLIIGLDISTKDARISHCLFVRAGGDLGRQVNARVSEVFTSSKRLSIIKVEFHLVATSCFNLRRGLLSSSCDFTSFAVANVIDLKWPTIKRQALLRSSNSESKGEERDS</sequence>
<dbReference type="EMBL" id="KZ308197">
    <property type="protein sequence ID" value="KAG8224474.1"/>
    <property type="molecule type" value="Genomic_DNA"/>
</dbReference>
<accession>A0A8K0JYK9</accession>
<dbReference type="SUPFAM" id="SSF53098">
    <property type="entry name" value="Ribonuclease H-like"/>
    <property type="match status" value="1"/>
</dbReference>
<dbReference type="PANTHER" id="PTHR47611">
    <property type="entry name" value="HAT DIMERISATION DOMAIN, C-TERMINAL"/>
    <property type="match status" value="1"/>
</dbReference>
<feature type="domain" description="HAT C-terminal dimerisation" evidence="1">
    <location>
        <begin position="29"/>
        <end position="96"/>
    </location>
</feature>
<dbReference type="GO" id="GO:0046983">
    <property type="term" value="F:protein dimerization activity"/>
    <property type="evidence" value="ECO:0007669"/>
    <property type="project" value="InterPro"/>
</dbReference>